<reference evidence="2 3" key="1">
    <citation type="submission" date="2014-08" db="EMBL/GenBank/DDBJ databases">
        <title>Genomic and Phenotypic Diversity of Colwellia psychrerythraea strains from Disparate Marine Basins.</title>
        <authorList>
            <person name="Techtmann S.M."/>
            <person name="Stelling S.C."/>
            <person name="Utturkar S.M."/>
            <person name="Alshibli N."/>
            <person name="Harris A."/>
            <person name="Brown S.D."/>
            <person name="Hazen T.C."/>
        </authorList>
    </citation>
    <scope>NUCLEOTIDE SEQUENCE [LARGE SCALE GENOMIC DNA]</scope>
    <source>
        <strain evidence="2 3">GAB14E</strain>
    </source>
</reference>
<evidence type="ECO:0000313" key="3">
    <source>
        <dbReference type="Proteomes" id="UP000029868"/>
    </source>
</evidence>
<dbReference type="GO" id="GO:1990281">
    <property type="term" value="C:efflux pump complex"/>
    <property type="evidence" value="ECO:0007669"/>
    <property type="project" value="TreeGrafter"/>
</dbReference>
<dbReference type="PANTHER" id="PTHR30469">
    <property type="entry name" value="MULTIDRUG RESISTANCE PROTEIN MDTA"/>
    <property type="match status" value="1"/>
</dbReference>
<dbReference type="PATRIC" id="fig|28229.3.peg.1912"/>
<gene>
    <name evidence="2" type="ORF">GAB14E_2289</name>
</gene>
<dbReference type="PANTHER" id="PTHR30469:SF33">
    <property type="entry name" value="SLR1207 PROTEIN"/>
    <property type="match status" value="1"/>
</dbReference>
<dbReference type="OrthoDB" id="5752864at2"/>
<dbReference type="Gene3D" id="2.40.50.100">
    <property type="match status" value="1"/>
</dbReference>
<organism evidence="2 3">
    <name type="scientific">Colwellia psychrerythraea</name>
    <name type="common">Vibrio psychroerythus</name>
    <dbReference type="NCBI Taxonomy" id="28229"/>
    <lineage>
        <taxon>Bacteria</taxon>
        <taxon>Pseudomonadati</taxon>
        <taxon>Pseudomonadota</taxon>
        <taxon>Gammaproteobacteria</taxon>
        <taxon>Alteromonadales</taxon>
        <taxon>Colwelliaceae</taxon>
        <taxon>Colwellia</taxon>
    </lineage>
</organism>
<protein>
    <recommendedName>
        <fullName evidence="4">Efflux transporter, RND family, MFP subunit</fullName>
    </recommendedName>
</protein>
<dbReference type="Proteomes" id="UP000029868">
    <property type="component" value="Unassembled WGS sequence"/>
</dbReference>
<dbReference type="GO" id="GO:0015562">
    <property type="term" value="F:efflux transmembrane transporter activity"/>
    <property type="evidence" value="ECO:0007669"/>
    <property type="project" value="TreeGrafter"/>
</dbReference>
<name>A0A099KY01_COLPS</name>
<dbReference type="RefSeq" id="WP_033081928.1">
    <property type="nucleotide sequence ID" value="NZ_JQEC01000016.1"/>
</dbReference>
<dbReference type="AlphaFoldDB" id="A0A099KY01"/>
<feature type="transmembrane region" description="Helical" evidence="1">
    <location>
        <begin position="23"/>
        <end position="45"/>
    </location>
</feature>
<evidence type="ECO:0008006" key="4">
    <source>
        <dbReference type="Google" id="ProtNLM"/>
    </source>
</evidence>
<evidence type="ECO:0000313" key="2">
    <source>
        <dbReference type="EMBL" id="KGJ95055.1"/>
    </source>
</evidence>
<sequence length="423" mass="46789">MIEGTSGQDEVIANPKKIELKKILLTLTVLCGLCYLALPTLSQWYSSIPSIDSNTVNIDTVIRGDLIRDVVVSGKAVAANAPQLYSTEIGKITLLAKPGEAVQENQIVAHLVSPELDALIKQQQTTLEQLSINANRGVLADKEAQLDLESNMNTAQSSLNVAKREFQRAEISYAKQIISEVDWLKSQDAVTDATRLFQHAQKRVSFANERLHFEKQHRAFLVKKEQLILDELSRRHDALAIKAPVNGVVGNWLVAQKNTIAANTAIMTIVDLSLYEAELSVPEFYADDLGLGLEVAMKIAGVSIRGEIIAISPEVKGNQVTVRAKIIHSNKIQLRQNQRINARIEFEKKENVLMVKRGAFVGSFGGKYIFKLVEDRYANKTAITTGASSVDYIEIIAGIEAGQRVITSDYDDFNKAEQIYLNN</sequence>
<keyword evidence="1" id="KW-1133">Transmembrane helix</keyword>
<dbReference type="EMBL" id="JQEC01000016">
    <property type="protein sequence ID" value="KGJ95055.1"/>
    <property type="molecule type" value="Genomic_DNA"/>
</dbReference>
<keyword evidence="1" id="KW-0472">Membrane</keyword>
<dbReference type="Gene3D" id="1.10.287.470">
    <property type="entry name" value="Helix hairpin bin"/>
    <property type="match status" value="1"/>
</dbReference>
<keyword evidence="1" id="KW-0812">Transmembrane</keyword>
<evidence type="ECO:0000256" key="1">
    <source>
        <dbReference type="SAM" id="Phobius"/>
    </source>
</evidence>
<dbReference type="Gene3D" id="2.40.30.170">
    <property type="match status" value="1"/>
</dbReference>
<dbReference type="Gene3D" id="2.40.420.20">
    <property type="match status" value="1"/>
</dbReference>
<accession>A0A099KY01</accession>
<proteinExistence type="predicted"/>
<comment type="caution">
    <text evidence="2">The sequence shown here is derived from an EMBL/GenBank/DDBJ whole genome shotgun (WGS) entry which is preliminary data.</text>
</comment>